<evidence type="ECO:0000313" key="1">
    <source>
        <dbReference type="EMBL" id="VDP91041.1"/>
    </source>
</evidence>
<organism evidence="3">
    <name type="scientific">Echinostoma caproni</name>
    <dbReference type="NCBI Taxonomy" id="27848"/>
    <lineage>
        <taxon>Eukaryota</taxon>
        <taxon>Metazoa</taxon>
        <taxon>Spiralia</taxon>
        <taxon>Lophotrochozoa</taxon>
        <taxon>Platyhelminthes</taxon>
        <taxon>Trematoda</taxon>
        <taxon>Digenea</taxon>
        <taxon>Plagiorchiida</taxon>
        <taxon>Echinostomata</taxon>
        <taxon>Echinostomatoidea</taxon>
        <taxon>Echinostomatidae</taxon>
        <taxon>Echinostoma</taxon>
    </lineage>
</organism>
<gene>
    <name evidence="1" type="ORF">ECPE_LOCUS13769</name>
</gene>
<keyword evidence="2" id="KW-1185">Reference proteome</keyword>
<dbReference type="AlphaFoldDB" id="A0A183B3I4"/>
<dbReference type="Proteomes" id="UP000272942">
    <property type="component" value="Unassembled WGS sequence"/>
</dbReference>
<evidence type="ECO:0000313" key="2">
    <source>
        <dbReference type="Proteomes" id="UP000272942"/>
    </source>
</evidence>
<evidence type="ECO:0000313" key="3">
    <source>
        <dbReference type="WBParaSite" id="ECPE_0001380901-mRNA-1"/>
    </source>
</evidence>
<dbReference type="OrthoDB" id="6247559at2759"/>
<protein>
    <submittedName>
        <fullName evidence="3">GlnE domain-containing protein</fullName>
    </submittedName>
</protein>
<reference evidence="1 2" key="2">
    <citation type="submission" date="2018-11" db="EMBL/GenBank/DDBJ databases">
        <authorList>
            <consortium name="Pathogen Informatics"/>
        </authorList>
    </citation>
    <scope>NUCLEOTIDE SEQUENCE [LARGE SCALE GENOMIC DNA]</scope>
    <source>
        <strain evidence="1 2">Egypt</strain>
    </source>
</reference>
<name>A0A183B3I4_9TREM</name>
<dbReference type="EMBL" id="UZAN01055903">
    <property type="protein sequence ID" value="VDP91041.1"/>
    <property type="molecule type" value="Genomic_DNA"/>
</dbReference>
<sequence>MSNTVALHSLLNRALPTLDDASRSQLLPDRFVESLPGGLREMAWIINDEKTMDVLQLANVLKEFTWKKLAPKAIDDGLLELWQLSRN</sequence>
<reference evidence="3" key="1">
    <citation type="submission" date="2016-06" db="UniProtKB">
        <authorList>
            <consortium name="WormBaseParasite"/>
        </authorList>
    </citation>
    <scope>IDENTIFICATION</scope>
</reference>
<proteinExistence type="predicted"/>
<dbReference type="WBParaSite" id="ECPE_0001380901-mRNA-1">
    <property type="protein sequence ID" value="ECPE_0001380901-mRNA-1"/>
    <property type="gene ID" value="ECPE_0001380901"/>
</dbReference>
<accession>A0A183B3I4</accession>